<dbReference type="InterPro" id="IPR036390">
    <property type="entry name" value="WH_DNA-bd_sf"/>
</dbReference>
<evidence type="ECO:0000256" key="1">
    <source>
        <dbReference type="ARBA" id="ARBA00023239"/>
    </source>
</evidence>
<dbReference type="PANTHER" id="PTHR43413">
    <property type="entry name" value="TRANSCRIPTIONAL REGULATOR, ASNC FAMILY"/>
    <property type="match status" value="1"/>
</dbReference>
<evidence type="ECO:0000256" key="3">
    <source>
        <dbReference type="ARBA" id="ARBA00023457"/>
    </source>
</evidence>
<dbReference type="Proteomes" id="UP000008130">
    <property type="component" value="Chromosome"/>
</dbReference>
<evidence type="ECO:0000256" key="5">
    <source>
        <dbReference type="ARBA" id="ARBA00048470"/>
    </source>
</evidence>
<keyword evidence="9" id="KW-1185">Reference proteome</keyword>
<dbReference type="InterPro" id="IPR050684">
    <property type="entry name" value="HTH-Siroheme_Decarb"/>
</dbReference>
<dbReference type="Gene3D" id="3.30.70.3460">
    <property type="match status" value="2"/>
</dbReference>
<dbReference type="InterPro" id="IPR036388">
    <property type="entry name" value="WH-like_DNA-bd_sf"/>
</dbReference>
<evidence type="ECO:0000256" key="2">
    <source>
        <dbReference type="ARBA" id="ARBA00023444"/>
    </source>
</evidence>
<dbReference type="Gene3D" id="1.10.10.10">
    <property type="entry name" value="Winged helix-like DNA-binding domain superfamily/Winged helix DNA-binding domain"/>
    <property type="match status" value="1"/>
</dbReference>
<dbReference type="eggNOG" id="COG1522">
    <property type="taxonomic scope" value="Bacteria"/>
</dbReference>
<protein>
    <recommendedName>
        <fullName evidence="4">siroheme decarboxylase</fullName>
        <ecNumber evidence="4">4.1.1.111</ecNumber>
    </recommendedName>
</protein>
<dbReference type="GO" id="GO:0016829">
    <property type="term" value="F:lyase activity"/>
    <property type="evidence" value="ECO:0007669"/>
    <property type="project" value="UniProtKB-KW"/>
</dbReference>
<name>F2J4R3_POLGS</name>
<evidence type="ECO:0000259" key="7">
    <source>
        <dbReference type="Pfam" id="PF22451"/>
    </source>
</evidence>
<organism evidence="8 9">
    <name type="scientific">Polymorphum gilvum (strain LMG 25793 / CGMCC 1.9160 / SL003B-26A1)</name>
    <dbReference type="NCBI Taxonomy" id="991905"/>
    <lineage>
        <taxon>Bacteria</taxon>
        <taxon>Pseudomonadati</taxon>
        <taxon>Pseudomonadota</taxon>
        <taxon>Alphaproteobacteria</taxon>
        <taxon>Rhodobacterales</taxon>
        <taxon>Paracoccaceae</taxon>
        <taxon>Polymorphum</taxon>
    </lineage>
</organism>
<gene>
    <name evidence="8" type="ordered locus">SL003B_0572</name>
</gene>
<evidence type="ECO:0000313" key="9">
    <source>
        <dbReference type="Proteomes" id="UP000008130"/>
    </source>
</evidence>
<proteinExistence type="inferred from homology"/>
<dbReference type="EMBL" id="CP002568">
    <property type="protein sequence ID" value="ADZ69005.1"/>
    <property type="molecule type" value="Genomic_DNA"/>
</dbReference>
<evidence type="ECO:0000256" key="4">
    <source>
        <dbReference type="ARBA" id="ARBA00023471"/>
    </source>
</evidence>
<dbReference type="Pfam" id="PF22451">
    <property type="entry name" value="NirdL-like_HTH"/>
    <property type="match status" value="2"/>
</dbReference>
<evidence type="ECO:0000313" key="8">
    <source>
        <dbReference type="EMBL" id="ADZ69005.1"/>
    </source>
</evidence>
<dbReference type="InterPro" id="IPR019888">
    <property type="entry name" value="Tscrpt_reg_AsnC-like"/>
</dbReference>
<feature type="domain" description="Siroheme decarboxylase AsnC-like ligand binding" evidence="6">
    <location>
        <begin position="230"/>
        <end position="317"/>
    </location>
</feature>
<comment type="pathway">
    <text evidence="2">Porphyrin-containing compound metabolism.</text>
</comment>
<evidence type="ECO:0000259" key="6">
    <source>
        <dbReference type="Pfam" id="PF17805"/>
    </source>
</evidence>
<dbReference type="PANTHER" id="PTHR43413:SF1">
    <property type="entry name" value="SIROHEME DECARBOXYLASE NIRL SUBUNIT"/>
    <property type="match status" value="1"/>
</dbReference>
<dbReference type="KEGG" id="pgv:SL003B_0572"/>
<sequence>MDSRLDSLDQRLLNDFQRDLPLVPAPFAAIAERLGVAEAAVLERLQALRALGTVARVGATCRPNTVGVSTLAALRVPEDQDLDRIAAIVGAEPGVNHSYLREHEWNLWFVATAPDAAALRDSLARIERLTGLAVLDLPLMRAFNIDLGFRLNGPRHTLPDDRPADIAALQPGDAPIMQAMADGLDLVPRPFAALAARLGRREDDVLARVAALLDARLLTRAGVIVRHRALGWLSNAMVVWDVPADRVEAAGRALAALPGVTLCYQRRTVPGLWPYALFSMIHARSRPEAHEVLAAAASLPELAGADHAALFSLRCFKQTGALVHREATE</sequence>
<dbReference type="EC" id="4.1.1.111" evidence="4"/>
<accession>F2J4R3</accession>
<feature type="domain" description="Siroheme decarboxylase NirL-like HTH" evidence="7">
    <location>
        <begin position="176"/>
        <end position="216"/>
    </location>
</feature>
<dbReference type="SMART" id="SM00344">
    <property type="entry name" value="HTH_ASNC"/>
    <property type="match status" value="1"/>
</dbReference>
<dbReference type="InterPro" id="IPR053953">
    <property type="entry name" value="NirdL-like_HTH"/>
</dbReference>
<reference evidence="8 9" key="1">
    <citation type="journal article" date="2011" name="J. Bacteriol.">
        <title>Complete genome sequence of Polymorphum gilvum SL003B-26A1T, a crude oil-degrading bacterium from oil-polluted saline soil.</title>
        <authorList>
            <person name="Li S.G."/>
            <person name="Tang Y.Q."/>
            <person name="Nie Y."/>
            <person name="Cai M."/>
            <person name="Wu X.L."/>
        </authorList>
    </citation>
    <scope>NUCLEOTIDE SEQUENCE [LARGE SCALE GENOMIC DNA]</scope>
    <source>
        <strain evidence="9">LMG 25793 / CGMCC 1.9160 / SL003B-26A1</strain>
    </source>
</reference>
<dbReference type="InterPro" id="IPR040523">
    <property type="entry name" value="AsnC_trans_reg2"/>
</dbReference>
<dbReference type="SUPFAM" id="SSF46785">
    <property type="entry name" value="Winged helix' DNA-binding domain"/>
    <property type="match status" value="1"/>
</dbReference>
<dbReference type="Pfam" id="PF17805">
    <property type="entry name" value="AsnC_trans_reg2"/>
    <property type="match status" value="2"/>
</dbReference>
<dbReference type="STRING" id="991905.SL003B_0572"/>
<keyword evidence="1" id="KW-0456">Lyase</keyword>
<dbReference type="HOGENOM" id="CLU_049427_0_0_5"/>
<feature type="domain" description="Siroheme decarboxylase NirL-like HTH" evidence="7">
    <location>
        <begin position="9"/>
        <end position="52"/>
    </location>
</feature>
<dbReference type="PATRIC" id="fig|991905.3.peg.586"/>
<comment type="similarity">
    <text evidence="3">Belongs to the Ahb/Nir family.</text>
</comment>
<comment type="catalytic activity">
    <reaction evidence="5">
        <text>siroheme + 2 H(+) = 12,18-didecarboxysiroheme + 2 CO2</text>
        <dbReference type="Rhea" id="RHEA:19093"/>
        <dbReference type="ChEBI" id="CHEBI:15378"/>
        <dbReference type="ChEBI" id="CHEBI:16526"/>
        <dbReference type="ChEBI" id="CHEBI:60052"/>
        <dbReference type="ChEBI" id="CHEBI:140497"/>
        <dbReference type="EC" id="4.1.1.111"/>
    </reaction>
</comment>
<dbReference type="RefSeq" id="WP_013651329.1">
    <property type="nucleotide sequence ID" value="NC_015259.1"/>
</dbReference>
<feature type="domain" description="Siroheme decarboxylase AsnC-like ligand binding" evidence="6">
    <location>
        <begin position="69"/>
        <end position="143"/>
    </location>
</feature>
<dbReference type="AlphaFoldDB" id="F2J4R3"/>
<dbReference type="OrthoDB" id="9806536at2"/>